<dbReference type="SUPFAM" id="SSF48366">
    <property type="entry name" value="Ras GEF"/>
    <property type="match status" value="1"/>
</dbReference>
<feature type="domain" description="Ras-GEF" evidence="4">
    <location>
        <begin position="472"/>
        <end position="717"/>
    </location>
</feature>
<evidence type="ECO:0000256" key="1">
    <source>
        <dbReference type="ARBA" id="ARBA00022658"/>
    </source>
</evidence>
<dbReference type="InterPro" id="IPR001895">
    <property type="entry name" value="RASGEF_cat_dom"/>
</dbReference>
<dbReference type="STRING" id="71717.A0A4Y7U0E0"/>
<evidence type="ECO:0000256" key="2">
    <source>
        <dbReference type="PROSITE-ProRule" id="PRU00168"/>
    </source>
</evidence>
<dbReference type="AlphaFoldDB" id="A0A4Y7U0E0"/>
<dbReference type="PANTHER" id="PTHR23113:SF99">
    <property type="entry name" value="RASGEF DOMAIN-CONTAINING PROTEIN"/>
    <property type="match status" value="1"/>
</dbReference>
<feature type="domain" description="N-terminal Ras-GEF" evidence="5">
    <location>
        <begin position="324"/>
        <end position="438"/>
    </location>
</feature>
<dbReference type="Proteomes" id="UP000298030">
    <property type="component" value="Unassembled WGS sequence"/>
</dbReference>
<keyword evidence="1 2" id="KW-0344">Guanine-nucleotide releasing factor</keyword>
<reference evidence="6 7" key="1">
    <citation type="journal article" date="2019" name="Nat. Ecol. Evol.">
        <title>Megaphylogeny resolves global patterns of mushroom evolution.</title>
        <authorList>
            <person name="Varga T."/>
            <person name="Krizsan K."/>
            <person name="Foldi C."/>
            <person name="Dima B."/>
            <person name="Sanchez-Garcia M."/>
            <person name="Sanchez-Ramirez S."/>
            <person name="Szollosi G.J."/>
            <person name="Szarkandi J.G."/>
            <person name="Papp V."/>
            <person name="Albert L."/>
            <person name="Andreopoulos W."/>
            <person name="Angelini C."/>
            <person name="Antonin V."/>
            <person name="Barry K.W."/>
            <person name="Bougher N.L."/>
            <person name="Buchanan P."/>
            <person name="Buyck B."/>
            <person name="Bense V."/>
            <person name="Catcheside P."/>
            <person name="Chovatia M."/>
            <person name="Cooper J."/>
            <person name="Damon W."/>
            <person name="Desjardin D."/>
            <person name="Finy P."/>
            <person name="Geml J."/>
            <person name="Haridas S."/>
            <person name="Hughes K."/>
            <person name="Justo A."/>
            <person name="Karasinski D."/>
            <person name="Kautmanova I."/>
            <person name="Kiss B."/>
            <person name="Kocsube S."/>
            <person name="Kotiranta H."/>
            <person name="LaButti K.M."/>
            <person name="Lechner B.E."/>
            <person name="Liimatainen K."/>
            <person name="Lipzen A."/>
            <person name="Lukacs Z."/>
            <person name="Mihaltcheva S."/>
            <person name="Morgado L.N."/>
            <person name="Niskanen T."/>
            <person name="Noordeloos M.E."/>
            <person name="Ohm R.A."/>
            <person name="Ortiz-Santana B."/>
            <person name="Ovrebo C."/>
            <person name="Racz N."/>
            <person name="Riley R."/>
            <person name="Savchenko A."/>
            <person name="Shiryaev A."/>
            <person name="Soop K."/>
            <person name="Spirin V."/>
            <person name="Szebenyi C."/>
            <person name="Tomsovsky M."/>
            <person name="Tulloss R.E."/>
            <person name="Uehling J."/>
            <person name="Grigoriev I.V."/>
            <person name="Vagvolgyi C."/>
            <person name="Papp T."/>
            <person name="Martin F.M."/>
            <person name="Miettinen O."/>
            <person name="Hibbett D.S."/>
            <person name="Nagy L.G."/>
        </authorList>
    </citation>
    <scope>NUCLEOTIDE SEQUENCE [LARGE SCALE GENOMIC DNA]</scope>
    <source>
        <strain evidence="6 7">FP101781</strain>
    </source>
</reference>
<dbReference type="EMBL" id="QPFP01000001">
    <property type="protein sequence ID" value="TEB39885.1"/>
    <property type="molecule type" value="Genomic_DNA"/>
</dbReference>
<dbReference type="GO" id="GO:0005085">
    <property type="term" value="F:guanyl-nucleotide exchange factor activity"/>
    <property type="evidence" value="ECO:0007669"/>
    <property type="project" value="UniProtKB-KW"/>
</dbReference>
<evidence type="ECO:0000313" key="7">
    <source>
        <dbReference type="Proteomes" id="UP000298030"/>
    </source>
</evidence>
<dbReference type="OrthoDB" id="546434at2759"/>
<name>A0A4Y7U0E0_COPMI</name>
<dbReference type="PROSITE" id="PS50009">
    <property type="entry name" value="RASGEF_CAT"/>
    <property type="match status" value="1"/>
</dbReference>
<dbReference type="InterPro" id="IPR000651">
    <property type="entry name" value="Ras-like_Gua-exchang_fac_N"/>
</dbReference>
<comment type="caution">
    <text evidence="6">The sequence shown here is derived from an EMBL/GenBank/DDBJ whole genome shotgun (WGS) entry which is preliminary data.</text>
</comment>
<dbReference type="InterPro" id="IPR036964">
    <property type="entry name" value="RASGEF_cat_dom_sf"/>
</dbReference>
<dbReference type="Pfam" id="PF00617">
    <property type="entry name" value="RasGEF"/>
    <property type="match status" value="1"/>
</dbReference>
<evidence type="ECO:0000313" key="6">
    <source>
        <dbReference type="EMBL" id="TEB39885.1"/>
    </source>
</evidence>
<evidence type="ECO:0000259" key="4">
    <source>
        <dbReference type="PROSITE" id="PS50009"/>
    </source>
</evidence>
<dbReference type="InterPro" id="IPR008937">
    <property type="entry name" value="Ras-like_GEF"/>
</dbReference>
<dbReference type="GO" id="GO:0007264">
    <property type="term" value="P:small GTPase-mediated signal transduction"/>
    <property type="evidence" value="ECO:0007669"/>
    <property type="project" value="InterPro"/>
</dbReference>
<dbReference type="Gene3D" id="1.10.840.10">
    <property type="entry name" value="Ras guanine-nucleotide exchange factors catalytic domain"/>
    <property type="match status" value="1"/>
</dbReference>
<dbReference type="InterPro" id="IPR023578">
    <property type="entry name" value="Ras_GEF_dom_sf"/>
</dbReference>
<dbReference type="PANTHER" id="PTHR23113">
    <property type="entry name" value="GUANINE NUCLEOTIDE EXCHANGE FACTOR"/>
    <property type="match status" value="1"/>
</dbReference>
<proteinExistence type="predicted"/>
<keyword evidence="7" id="KW-1185">Reference proteome</keyword>
<accession>A0A4Y7U0E0</accession>
<dbReference type="PROSITE" id="PS50212">
    <property type="entry name" value="RASGEF_NTER"/>
    <property type="match status" value="1"/>
</dbReference>
<protein>
    <submittedName>
        <fullName evidence="6">Ras GEF</fullName>
    </submittedName>
</protein>
<gene>
    <name evidence="6" type="ORF">FA13DRAFT_1724095</name>
</gene>
<feature type="region of interest" description="Disordered" evidence="3">
    <location>
        <begin position="257"/>
        <end position="290"/>
    </location>
</feature>
<sequence length="805" mass="91412">MSSTSPPAIRRPCRKQLRRPEPIVAKPGQYPELRRHYPDLYNTFSLLEELEDTAEFAKAARDFVLAYKLCWNVIIDSAKSVKALDYVVLLHNKETATTACEDILRHMQGAKHSLGVIRRELATLEDHYRLVMYAVCKNKPLPELPDSEGSDEGSDSLYFDALSDIDSVRFSVLILPPDSPRSHAKTNSYPRRLRTHTDPGNGPLPLEQVFNALFEEQQELHKQRPEEQAPEPEKPINSLYRLKQKIASSTLSLPGISGKILKDTKGPSKGVSSRQTTGPPPPGGAGEELDGYEGAYRERVYSNRDRQAKRRNSDLLAYSIVLDADGNAQWATVQGIVYMVTTSDYCNNLLFIHALLSGFRRLVGPLDFLAFLRHRYQKSHACRVRVAKLLLLWVQHHWEKQDMVVLGPAVTFVANMEMDGTVPKGLICHLRNALDNPRLGNQFPSRSQISEQRLQPFLPIDILAIPRDDRKDMYKRVDKSLLIRYWMASKTEKQKLAMEWRNRWKLTEVLAIPAFEEALAKWVSFTITKGMDISTRAELIAFWLEVAKHCWELCNFSSASRIFGGVAASCISSMKETVLRVGEHHKVIYHGLEWNLSSVKNYTAYRTALKAARDQNRPFVPLSDCLKHKQVRVSTGSRSSNVVLEIPSRRMVGLDTADMIDVSHTNIESVKQVYECLSGIQPYGLEMGWDETWQKWFMTHLLKFGDLSSHYPRFEDELLEAARREPTSPNGLDSEGRPFPTCEAPKLWNYILDKNVYVDIRPRDNHPGSRVGRRPSISRRAKSVARSAGQLHGVAIAKKLSSLDT</sequence>
<feature type="region of interest" description="Disordered" evidence="3">
    <location>
        <begin position="179"/>
        <end position="203"/>
    </location>
</feature>
<evidence type="ECO:0000256" key="3">
    <source>
        <dbReference type="SAM" id="MobiDB-lite"/>
    </source>
</evidence>
<evidence type="ECO:0000259" key="5">
    <source>
        <dbReference type="PROSITE" id="PS50212"/>
    </source>
</evidence>
<dbReference type="SMART" id="SM00147">
    <property type="entry name" value="RasGEF"/>
    <property type="match status" value="1"/>
</dbReference>
<organism evidence="6 7">
    <name type="scientific">Coprinellus micaceus</name>
    <name type="common">Glistening ink-cap mushroom</name>
    <name type="synonym">Coprinus micaceus</name>
    <dbReference type="NCBI Taxonomy" id="71717"/>
    <lineage>
        <taxon>Eukaryota</taxon>
        <taxon>Fungi</taxon>
        <taxon>Dikarya</taxon>
        <taxon>Basidiomycota</taxon>
        <taxon>Agaricomycotina</taxon>
        <taxon>Agaricomycetes</taxon>
        <taxon>Agaricomycetidae</taxon>
        <taxon>Agaricales</taxon>
        <taxon>Agaricineae</taxon>
        <taxon>Psathyrellaceae</taxon>
        <taxon>Coprinellus</taxon>
    </lineage>
</organism>